<evidence type="ECO:0000259" key="5">
    <source>
        <dbReference type="Pfam" id="PF13458"/>
    </source>
</evidence>
<evidence type="ECO:0000256" key="3">
    <source>
        <dbReference type="ARBA" id="ARBA00022729"/>
    </source>
</evidence>
<dbReference type="EMBL" id="FWEV01000099">
    <property type="protein sequence ID" value="SLM29588.1"/>
    <property type="molecule type" value="Genomic_DNA"/>
</dbReference>
<comment type="similarity">
    <text evidence="1">Belongs to the leucine-binding protein family.</text>
</comment>
<evidence type="ECO:0000313" key="6">
    <source>
        <dbReference type="EMBL" id="SLM29588.1"/>
    </source>
</evidence>
<dbReference type="GO" id="GO:0006865">
    <property type="term" value="P:amino acid transport"/>
    <property type="evidence" value="ECO:0007669"/>
    <property type="project" value="UniProtKB-KW"/>
</dbReference>
<keyword evidence="6" id="KW-0675">Receptor</keyword>
<dbReference type="Proteomes" id="UP000191931">
    <property type="component" value="Unassembled WGS sequence"/>
</dbReference>
<dbReference type="InterPro" id="IPR051010">
    <property type="entry name" value="BCAA_transport"/>
</dbReference>
<evidence type="ECO:0000313" key="7">
    <source>
        <dbReference type="Proteomes" id="UP000191931"/>
    </source>
</evidence>
<dbReference type="PANTHER" id="PTHR30483">
    <property type="entry name" value="LEUCINE-SPECIFIC-BINDING PROTEIN"/>
    <property type="match status" value="1"/>
</dbReference>
<dbReference type="InterPro" id="IPR028081">
    <property type="entry name" value="Leu-bd"/>
</dbReference>
<dbReference type="AlphaFoldDB" id="A0A1W1HB34"/>
<feature type="domain" description="Leucine-binding protein" evidence="5">
    <location>
        <begin position="41"/>
        <end position="393"/>
    </location>
</feature>
<evidence type="ECO:0000256" key="2">
    <source>
        <dbReference type="ARBA" id="ARBA00022448"/>
    </source>
</evidence>
<keyword evidence="2" id="KW-0813">Transport</keyword>
<keyword evidence="4" id="KW-0029">Amino-acid transport</keyword>
<dbReference type="InterPro" id="IPR028082">
    <property type="entry name" value="Peripla_BP_I"/>
</dbReference>
<dbReference type="InterPro" id="IPR000709">
    <property type="entry name" value="Leu_Ile_Val-bd"/>
</dbReference>
<reference evidence="6 7" key="1">
    <citation type="submission" date="2017-03" db="EMBL/GenBank/DDBJ databases">
        <authorList>
            <person name="Afonso C.L."/>
            <person name="Miller P.J."/>
            <person name="Scott M.A."/>
            <person name="Spackman E."/>
            <person name="Goraichik I."/>
            <person name="Dimitrov K.M."/>
            <person name="Suarez D.L."/>
            <person name="Swayne D.E."/>
        </authorList>
    </citation>
    <scope>NUCLEOTIDE SEQUENCE [LARGE SCALE GENOMIC DNA]</scope>
    <source>
        <strain evidence="6">PRJEB14757</strain>
    </source>
</reference>
<dbReference type="STRING" id="1246637.MTBBW1_1880025"/>
<organism evidence="6 7">
    <name type="scientific">Desulfamplus magnetovallimortis</name>
    <dbReference type="NCBI Taxonomy" id="1246637"/>
    <lineage>
        <taxon>Bacteria</taxon>
        <taxon>Pseudomonadati</taxon>
        <taxon>Thermodesulfobacteriota</taxon>
        <taxon>Desulfobacteria</taxon>
        <taxon>Desulfobacterales</taxon>
        <taxon>Desulfobacteraceae</taxon>
        <taxon>Desulfamplus</taxon>
    </lineage>
</organism>
<dbReference type="SUPFAM" id="SSF53822">
    <property type="entry name" value="Periplasmic binding protein-like I"/>
    <property type="match status" value="1"/>
</dbReference>
<evidence type="ECO:0000256" key="1">
    <source>
        <dbReference type="ARBA" id="ARBA00010062"/>
    </source>
</evidence>
<gene>
    <name evidence="6" type="ORF">MTBBW1_1880025</name>
</gene>
<proteinExistence type="inferred from homology"/>
<dbReference type="Pfam" id="PF13458">
    <property type="entry name" value="Peripla_BP_6"/>
    <property type="match status" value="1"/>
</dbReference>
<keyword evidence="3" id="KW-0732">Signal</keyword>
<dbReference type="PRINTS" id="PR00337">
    <property type="entry name" value="LEUILEVALBP"/>
</dbReference>
<dbReference type="CDD" id="cd06340">
    <property type="entry name" value="PBP1_ABC_ligand_binding-like"/>
    <property type="match status" value="1"/>
</dbReference>
<dbReference type="Gene3D" id="3.40.50.2300">
    <property type="match status" value="2"/>
</dbReference>
<dbReference type="RefSeq" id="WP_245809495.1">
    <property type="nucleotide sequence ID" value="NZ_LT828554.1"/>
</dbReference>
<sequence>MKKSLGLKPRHSVYAAMASIATIILGLFILTGPAGASDQVVKIGNIIPLSGPSASVGAQGKNAREMAVEEINAAGGIKSLGGAKLELIYADSESKPEKGVAEAERLIHTEKVNVLTGCWNSAVTYPTTAVAERYGIPFVVPVSVADKITNQGFKNVFRIAAKDSWWARDQFTFMKDMSAEFNTPIKKLAFVYENGDWGQGLATQWKELAKEAGYEVVLDEPYPSTATDLSPVVQKVRRSKADVLMLVSNAVDAILLTNTLAEYRVQLKAIITTGGGHADPSFLKTTRNNSQYIFDIVEWETDVNKAGAAETNEKYKAKYGNNLTGEAVDAYLAMYVIKDALERAGSLEPDKIREALASTNLTDGPGMIVGYDAVEFDATGQNRHASLVMVQINDVGNGMERISVWPKSARRAGYTPVFPKP</sequence>
<accession>A0A1W1HB34</accession>
<name>A0A1W1HB34_9BACT</name>
<dbReference type="PANTHER" id="PTHR30483:SF37">
    <property type="entry name" value="ABC TRANSPORTER SUBSTRATE-BINDING PROTEIN"/>
    <property type="match status" value="1"/>
</dbReference>
<evidence type="ECO:0000256" key="4">
    <source>
        <dbReference type="ARBA" id="ARBA00022970"/>
    </source>
</evidence>
<keyword evidence="7" id="KW-1185">Reference proteome</keyword>
<protein>
    <submittedName>
        <fullName evidence="6">Extracellular ligand-binding receptor</fullName>
    </submittedName>
</protein>